<feature type="transmembrane region" description="Helical" evidence="10">
    <location>
        <begin position="415"/>
        <end position="434"/>
    </location>
</feature>
<dbReference type="Proteomes" id="UP001596976">
    <property type="component" value="Unassembled WGS sequence"/>
</dbReference>
<evidence type="ECO:0000313" key="12">
    <source>
        <dbReference type="Proteomes" id="UP001596976"/>
    </source>
</evidence>
<keyword evidence="12" id="KW-1185">Reference proteome</keyword>
<dbReference type="PANTHER" id="PTHR43823:SF4">
    <property type="entry name" value="SPORULATION PROTEIN YKVU"/>
    <property type="match status" value="1"/>
</dbReference>
<reference evidence="12" key="1">
    <citation type="journal article" date="2019" name="Int. J. Syst. Evol. Microbiol.">
        <title>The Global Catalogue of Microorganisms (GCM) 10K type strain sequencing project: providing services to taxonomists for standard genome sequencing and annotation.</title>
        <authorList>
            <consortium name="The Broad Institute Genomics Platform"/>
            <consortium name="The Broad Institute Genome Sequencing Center for Infectious Disease"/>
            <person name="Wu L."/>
            <person name="Ma J."/>
        </authorList>
    </citation>
    <scope>NUCLEOTIDE SEQUENCE [LARGE SCALE GENOMIC DNA]</scope>
    <source>
        <strain evidence="12">CCUG 63563</strain>
    </source>
</reference>
<dbReference type="InterPro" id="IPR051327">
    <property type="entry name" value="MATE_MepA_subfamily"/>
</dbReference>
<keyword evidence="4" id="KW-0813">Transport</keyword>
<accession>A0ABW3GUG9</accession>
<dbReference type="NCBIfam" id="TIGR00797">
    <property type="entry name" value="matE"/>
    <property type="match status" value="1"/>
</dbReference>
<comment type="caution">
    <text evidence="11">The sequence shown here is derived from an EMBL/GenBank/DDBJ whole genome shotgun (WGS) entry which is preliminary data.</text>
</comment>
<dbReference type="InterPro" id="IPR045070">
    <property type="entry name" value="MATE_MepA-like"/>
</dbReference>
<evidence type="ECO:0000256" key="3">
    <source>
        <dbReference type="ARBA" id="ARBA00022106"/>
    </source>
</evidence>
<evidence type="ECO:0000256" key="10">
    <source>
        <dbReference type="SAM" id="Phobius"/>
    </source>
</evidence>
<sequence length="450" mass="49778">MTTTTMKLRTTKPSRLFLSYLIPSLLGMMLMAINILIDGLFVSHGVGERALAGVNVAVPVYSILLSISLWIGMGGATMFSIAMGRGEQERAHSIFSQAMTTAVLLTSAIIVFSLIFEKQMAYFFGATDEIYPFVRDYLHVILVAGLIYILENILSIFIRNDGNPVLATAGLVVNSILNIILNYIFIFQFGWGVKGAAWATVIATIIGTLVLLLHFRKSNNHLKFVTWRLEWQTVKSMLLIGLPSFIVEGSAAIMIVATNMSFKHFTGEVGITAFAVVNYVHAIFIMIFIGVGAALQPITSYHHGAKLFDRLQTFVKIAVLTGFGIGLFSFLVGSLASNLFIDLFAIQSEEIAAFTRKGIVLFFIGYLFLGVNMVYAEFYQSIEQIRFATFIIMSRSLVFLLPGLWILPTLFGPDAIWLAFPVAEGITLLLLLLFKTYRKRKGKALPISEA</sequence>
<proteinExistence type="inferred from homology"/>
<feature type="transmembrane region" description="Helical" evidence="10">
    <location>
        <begin position="165"/>
        <end position="189"/>
    </location>
</feature>
<dbReference type="InterPro" id="IPR048279">
    <property type="entry name" value="MdtK-like"/>
</dbReference>
<dbReference type="EMBL" id="JBHTJF010000014">
    <property type="protein sequence ID" value="MFD0942856.1"/>
    <property type="molecule type" value="Genomic_DNA"/>
</dbReference>
<feature type="transmembrane region" description="Helical" evidence="10">
    <location>
        <begin position="236"/>
        <end position="257"/>
    </location>
</feature>
<dbReference type="PANTHER" id="PTHR43823">
    <property type="entry name" value="SPORULATION PROTEIN YKVU"/>
    <property type="match status" value="1"/>
</dbReference>
<keyword evidence="9" id="KW-0046">Antibiotic resistance</keyword>
<comment type="similarity">
    <text evidence="2">Belongs to the multi antimicrobial extrusion (MATE) (TC 2.A.66.1) family. MepA subfamily.</text>
</comment>
<feature type="transmembrane region" description="Helical" evidence="10">
    <location>
        <begin position="195"/>
        <end position="215"/>
    </location>
</feature>
<evidence type="ECO:0000313" key="11">
    <source>
        <dbReference type="EMBL" id="MFD0942856.1"/>
    </source>
</evidence>
<evidence type="ECO:0000256" key="1">
    <source>
        <dbReference type="ARBA" id="ARBA00004651"/>
    </source>
</evidence>
<feature type="transmembrane region" description="Helical" evidence="10">
    <location>
        <begin position="387"/>
        <end position="409"/>
    </location>
</feature>
<feature type="transmembrane region" description="Helical" evidence="10">
    <location>
        <begin position="358"/>
        <end position="375"/>
    </location>
</feature>
<organism evidence="11 12">
    <name type="scientific">Savagea faecisuis</name>
    <dbReference type="NCBI Taxonomy" id="1274803"/>
    <lineage>
        <taxon>Bacteria</taxon>
        <taxon>Bacillati</taxon>
        <taxon>Bacillota</taxon>
        <taxon>Bacilli</taxon>
        <taxon>Bacillales</taxon>
        <taxon>Caryophanaceae</taxon>
        <taxon>Savagea</taxon>
    </lineage>
</organism>
<feature type="transmembrane region" description="Helical" evidence="10">
    <location>
        <begin position="136"/>
        <end position="158"/>
    </location>
</feature>
<dbReference type="Pfam" id="PF01554">
    <property type="entry name" value="MatE"/>
    <property type="match status" value="2"/>
</dbReference>
<dbReference type="CDD" id="cd13143">
    <property type="entry name" value="MATE_MepA_like"/>
    <property type="match status" value="1"/>
</dbReference>
<evidence type="ECO:0000256" key="7">
    <source>
        <dbReference type="ARBA" id="ARBA00022989"/>
    </source>
</evidence>
<feature type="transmembrane region" description="Helical" evidence="10">
    <location>
        <begin position="94"/>
        <end position="116"/>
    </location>
</feature>
<dbReference type="RefSeq" id="WP_381009790.1">
    <property type="nucleotide sequence ID" value="NZ_JBHTJF010000014.1"/>
</dbReference>
<comment type="subcellular location">
    <subcellularLocation>
        <location evidence="1">Cell membrane</location>
        <topology evidence="1">Multi-pass membrane protein</topology>
    </subcellularLocation>
</comment>
<feature type="transmembrane region" description="Helical" evidence="10">
    <location>
        <begin position="317"/>
        <end position="346"/>
    </location>
</feature>
<protein>
    <recommendedName>
        <fullName evidence="3">Multidrug export protein MepA</fullName>
    </recommendedName>
</protein>
<keyword evidence="8 10" id="KW-0472">Membrane</keyword>
<gene>
    <name evidence="11" type="ORF">ACFQ0V_03620</name>
</gene>
<feature type="transmembrane region" description="Helical" evidence="10">
    <location>
        <begin position="16"/>
        <end position="37"/>
    </location>
</feature>
<evidence type="ECO:0000256" key="2">
    <source>
        <dbReference type="ARBA" id="ARBA00008417"/>
    </source>
</evidence>
<evidence type="ECO:0000256" key="6">
    <source>
        <dbReference type="ARBA" id="ARBA00022692"/>
    </source>
</evidence>
<feature type="transmembrane region" description="Helical" evidence="10">
    <location>
        <begin position="269"/>
        <end position="296"/>
    </location>
</feature>
<evidence type="ECO:0000256" key="5">
    <source>
        <dbReference type="ARBA" id="ARBA00022475"/>
    </source>
</evidence>
<evidence type="ECO:0000256" key="4">
    <source>
        <dbReference type="ARBA" id="ARBA00022448"/>
    </source>
</evidence>
<dbReference type="PIRSF" id="PIRSF006603">
    <property type="entry name" value="DinF"/>
    <property type="match status" value="1"/>
</dbReference>
<keyword evidence="6 10" id="KW-0812">Transmembrane</keyword>
<name>A0ABW3GUG9_9BACL</name>
<feature type="transmembrane region" description="Helical" evidence="10">
    <location>
        <begin position="57"/>
        <end position="82"/>
    </location>
</feature>
<dbReference type="InterPro" id="IPR002528">
    <property type="entry name" value="MATE_fam"/>
</dbReference>
<evidence type="ECO:0000256" key="9">
    <source>
        <dbReference type="ARBA" id="ARBA00023251"/>
    </source>
</evidence>
<keyword evidence="5" id="KW-1003">Cell membrane</keyword>
<evidence type="ECO:0000256" key="8">
    <source>
        <dbReference type="ARBA" id="ARBA00023136"/>
    </source>
</evidence>
<keyword evidence="7 10" id="KW-1133">Transmembrane helix</keyword>